<feature type="repeat" description="FG-GAP" evidence="4">
    <location>
        <begin position="139"/>
        <end position="195"/>
    </location>
</feature>
<gene>
    <name evidence="7" type="primary">LOC125179452</name>
</gene>
<dbReference type="OrthoDB" id="6362691at2759"/>
<dbReference type="GO" id="GO:0007160">
    <property type="term" value="P:cell-matrix adhesion"/>
    <property type="evidence" value="ECO:0007669"/>
    <property type="project" value="TreeGrafter"/>
</dbReference>
<dbReference type="PANTHER" id="PTHR23220">
    <property type="entry name" value="INTEGRIN ALPHA"/>
    <property type="match status" value="1"/>
</dbReference>
<dbReference type="PROSITE" id="PS51470">
    <property type="entry name" value="FG_GAP"/>
    <property type="match status" value="2"/>
</dbReference>
<evidence type="ECO:0000256" key="4">
    <source>
        <dbReference type="PROSITE-ProRule" id="PRU00803"/>
    </source>
</evidence>
<keyword evidence="6" id="KW-1185">Reference proteome</keyword>
<dbReference type="GO" id="GO:0005178">
    <property type="term" value="F:integrin binding"/>
    <property type="evidence" value="ECO:0007669"/>
    <property type="project" value="TreeGrafter"/>
</dbReference>
<dbReference type="InterPro" id="IPR000413">
    <property type="entry name" value="Integrin_alpha"/>
</dbReference>
<keyword evidence="2" id="KW-0677">Repeat</keyword>
<dbReference type="InterPro" id="IPR013519">
    <property type="entry name" value="Int_alpha_beta-p"/>
</dbReference>
<dbReference type="GO" id="GO:0033627">
    <property type="term" value="P:cell adhesion mediated by integrin"/>
    <property type="evidence" value="ECO:0007669"/>
    <property type="project" value="TreeGrafter"/>
</dbReference>
<sequence>RQTSPVSPPQAFSLDFVPNPVFSPRINDSDYFGYSVSSGTFVRGQLHYVAGAPRGADSRGKVLVFQFGEVEESSLQVLVERSGDQVGEYFGASVTAVDVNGDGLSDLVVGAPLYSEGAAPDRGAVYVFLNSGGGQVRLQGERLRGEAVAGGRFGSVVASPGDLNLDGFLDLVVGAPYEGGGAVYVFLGGAGGLRRQYSQRIGAEDVPQRGGRPLAGFGISISRGADVDKNLYPGGGLALLAGVFLFRFRHAF</sequence>
<evidence type="ECO:0000256" key="3">
    <source>
        <dbReference type="ARBA" id="ARBA00023180"/>
    </source>
</evidence>
<dbReference type="SUPFAM" id="SSF69318">
    <property type="entry name" value="Integrin alpha N-terminal domain"/>
    <property type="match status" value="1"/>
</dbReference>
<dbReference type="Proteomes" id="UP000694843">
    <property type="component" value="Unplaced"/>
</dbReference>
<evidence type="ECO:0000256" key="5">
    <source>
        <dbReference type="RuleBase" id="RU003762"/>
    </source>
</evidence>
<keyword evidence="5" id="KW-0401">Integrin</keyword>
<evidence type="ECO:0000256" key="1">
    <source>
        <dbReference type="ARBA" id="ARBA00022729"/>
    </source>
</evidence>
<keyword evidence="3" id="KW-0325">Glycoprotein</keyword>
<dbReference type="PANTHER" id="PTHR23220:SF83">
    <property type="entry name" value="INTEGRIN ALPHA-PS3-RELATED"/>
    <property type="match status" value="1"/>
</dbReference>
<dbReference type="AlphaFoldDB" id="A0A979FXE3"/>
<dbReference type="Gene3D" id="2.130.10.130">
    <property type="entry name" value="Integrin alpha, N-terminal"/>
    <property type="match status" value="1"/>
</dbReference>
<comment type="similarity">
    <text evidence="5">Belongs to the integrin alpha chain family.</text>
</comment>
<evidence type="ECO:0000313" key="7">
    <source>
        <dbReference type="RefSeq" id="XP_047741287.1"/>
    </source>
</evidence>
<dbReference type="InterPro" id="IPR028994">
    <property type="entry name" value="Integrin_alpha_N"/>
</dbReference>
<keyword evidence="5" id="KW-0675">Receptor</keyword>
<feature type="non-terminal residue" evidence="7">
    <location>
        <position position="1"/>
    </location>
</feature>
<dbReference type="InterPro" id="IPR013517">
    <property type="entry name" value="FG-GAP"/>
</dbReference>
<dbReference type="SMART" id="SM00191">
    <property type="entry name" value="Int_alpha"/>
    <property type="match status" value="3"/>
</dbReference>
<dbReference type="KEGG" id="hazt:125179452"/>
<dbReference type="GeneID" id="125179452"/>
<dbReference type="RefSeq" id="XP_047741287.1">
    <property type="nucleotide sequence ID" value="XM_047885331.1"/>
</dbReference>
<keyword evidence="5" id="KW-0130">Cell adhesion</keyword>
<dbReference type="GO" id="GO:0009897">
    <property type="term" value="C:external side of plasma membrane"/>
    <property type="evidence" value="ECO:0007669"/>
    <property type="project" value="TreeGrafter"/>
</dbReference>
<protein>
    <submittedName>
        <fullName evidence="7">Integrin alpha-PS5-like</fullName>
    </submittedName>
</protein>
<dbReference type="Pfam" id="PF01839">
    <property type="entry name" value="FG-GAP"/>
    <property type="match status" value="2"/>
</dbReference>
<reference evidence="7" key="1">
    <citation type="submission" date="2025-08" db="UniProtKB">
        <authorList>
            <consortium name="RefSeq"/>
        </authorList>
    </citation>
    <scope>IDENTIFICATION</scope>
</reference>
<accession>A0A979FXE3</accession>
<dbReference type="PRINTS" id="PR01185">
    <property type="entry name" value="INTEGRINA"/>
</dbReference>
<keyword evidence="1" id="KW-0732">Signal</keyword>
<dbReference type="GO" id="GO:0007229">
    <property type="term" value="P:integrin-mediated signaling pathway"/>
    <property type="evidence" value="ECO:0007669"/>
    <property type="project" value="UniProtKB-KW"/>
</dbReference>
<evidence type="ECO:0000313" key="6">
    <source>
        <dbReference type="Proteomes" id="UP000694843"/>
    </source>
</evidence>
<organism evidence="6 7">
    <name type="scientific">Hyalella azteca</name>
    <name type="common">Amphipod</name>
    <dbReference type="NCBI Taxonomy" id="294128"/>
    <lineage>
        <taxon>Eukaryota</taxon>
        <taxon>Metazoa</taxon>
        <taxon>Ecdysozoa</taxon>
        <taxon>Arthropoda</taxon>
        <taxon>Crustacea</taxon>
        <taxon>Multicrustacea</taxon>
        <taxon>Malacostraca</taxon>
        <taxon>Eumalacostraca</taxon>
        <taxon>Peracarida</taxon>
        <taxon>Amphipoda</taxon>
        <taxon>Senticaudata</taxon>
        <taxon>Talitrida</taxon>
        <taxon>Talitroidea</taxon>
        <taxon>Hyalellidae</taxon>
        <taxon>Hyalella</taxon>
    </lineage>
</organism>
<name>A0A979FXE3_HYAAZ</name>
<dbReference type="GO" id="GO:0008305">
    <property type="term" value="C:integrin complex"/>
    <property type="evidence" value="ECO:0007669"/>
    <property type="project" value="InterPro"/>
</dbReference>
<evidence type="ECO:0000256" key="2">
    <source>
        <dbReference type="ARBA" id="ARBA00022737"/>
    </source>
</evidence>
<dbReference type="GO" id="GO:0098609">
    <property type="term" value="P:cell-cell adhesion"/>
    <property type="evidence" value="ECO:0007669"/>
    <property type="project" value="TreeGrafter"/>
</dbReference>
<comment type="subcellular location">
    <subcellularLocation>
        <location evidence="5">Membrane</location>
        <topology evidence="5">Single-pass type I membrane protein</topology>
    </subcellularLocation>
</comment>
<proteinExistence type="inferred from homology"/>
<feature type="repeat" description="FG-GAP" evidence="4">
    <location>
        <begin position="76"/>
        <end position="137"/>
    </location>
</feature>